<reference evidence="2 3" key="1">
    <citation type="submission" date="2019-06" db="EMBL/GenBank/DDBJ databases">
        <title>Genomic Encyclopedia of Type Strains, Phase IV (KMG-V): Genome sequencing to study the core and pangenomes of soil and plant-associated prokaryotes.</title>
        <authorList>
            <person name="Whitman W."/>
        </authorList>
    </citation>
    <scope>NUCLEOTIDE SEQUENCE [LARGE SCALE GENOMIC DNA]</scope>
    <source>
        <strain evidence="2 3">BR 11622</strain>
    </source>
</reference>
<feature type="domain" description="DNA ligase D polymerase" evidence="1">
    <location>
        <begin position="35"/>
        <end position="297"/>
    </location>
</feature>
<dbReference type="Pfam" id="PF21686">
    <property type="entry name" value="LigD_Prim-Pol"/>
    <property type="match status" value="1"/>
</dbReference>
<keyword evidence="3" id="KW-1185">Reference proteome</keyword>
<comment type="caution">
    <text evidence="2">The sequence shown here is derived from an EMBL/GenBank/DDBJ whole genome shotgun (WGS) entry which is preliminary data.</text>
</comment>
<gene>
    <name evidence="2" type="ORF">FBZ90_108188</name>
</gene>
<dbReference type="Gene3D" id="3.90.920.10">
    <property type="entry name" value="DNA primase, PRIM domain"/>
    <property type="match status" value="1"/>
</dbReference>
<sequence>MNHDDPVKDTVPAEARSPVTLTHADRVLDPVSHLTKQGLATYMRAVSARMLPLVAGRLLSLLRCPEGTAQACFFQRHATVGTPVQWRRKLVKEKDGRAINYVYLTDVDGLVAAAQIGVLELHLWGSQARKLESPDRLVFDLDPDPDLPFSEVKAAAVAVRDVLAALDLASFPLLTGGKGVHVVAPLGPGAGGGRRQWPVVSAFAKAVAEQLVEARPDAYVATMSKARRQGRIFIDHFRNARGASAVAPYSPRAKPARAGGGTPIACPVTWEELAAAERADIYTTADAPALMRRPDPWARYFEMRQDLGAGACRVLGVKVGAGAYSS</sequence>
<dbReference type="PANTHER" id="PTHR42705">
    <property type="entry name" value="BIFUNCTIONAL NON-HOMOLOGOUS END JOINING PROTEIN LIGD"/>
    <property type="match status" value="1"/>
</dbReference>
<evidence type="ECO:0000313" key="2">
    <source>
        <dbReference type="EMBL" id="TWB41164.1"/>
    </source>
</evidence>
<dbReference type="PANTHER" id="PTHR42705:SF2">
    <property type="entry name" value="BIFUNCTIONAL NON-HOMOLOGOUS END JOINING PROTEIN LIGD"/>
    <property type="match status" value="1"/>
</dbReference>
<dbReference type="InterPro" id="IPR014145">
    <property type="entry name" value="LigD_pol_dom"/>
</dbReference>
<evidence type="ECO:0000259" key="1">
    <source>
        <dbReference type="Pfam" id="PF21686"/>
    </source>
</evidence>
<accession>A0A560H676</accession>
<dbReference type="Proteomes" id="UP000315751">
    <property type="component" value="Unassembled WGS sequence"/>
</dbReference>
<dbReference type="NCBIfam" id="TIGR02778">
    <property type="entry name" value="ligD_pol"/>
    <property type="match status" value="1"/>
</dbReference>
<name>A0A560H676_9PROT</name>
<dbReference type="AlphaFoldDB" id="A0A560H676"/>
<dbReference type="RefSeq" id="WP_186455828.1">
    <property type="nucleotide sequence ID" value="NZ_VITR01000008.1"/>
</dbReference>
<dbReference type="EMBL" id="VITR01000008">
    <property type="protein sequence ID" value="TWB41164.1"/>
    <property type="molecule type" value="Genomic_DNA"/>
</dbReference>
<protein>
    <submittedName>
        <fullName evidence="2">Bifunctional non-homologous end joining protein LigD</fullName>
    </submittedName>
</protein>
<dbReference type="InterPro" id="IPR052171">
    <property type="entry name" value="NHEJ_LigD"/>
</dbReference>
<evidence type="ECO:0000313" key="3">
    <source>
        <dbReference type="Proteomes" id="UP000315751"/>
    </source>
</evidence>
<proteinExistence type="predicted"/>
<organism evidence="2 3">
    <name type="scientific">Nitrospirillum amazonense</name>
    <dbReference type="NCBI Taxonomy" id="28077"/>
    <lineage>
        <taxon>Bacteria</taxon>
        <taxon>Pseudomonadati</taxon>
        <taxon>Pseudomonadota</taxon>
        <taxon>Alphaproteobacteria</taxon>
        <taxon>Rhodospirillales</taxon>
        <taxon>Azospirillaceae</taxon>
        <taxon>Nitrospirillum</taxon>
    </lineage>
</organism>